<dbReference type="InterPro" id="IPR032675">
    <property type="entry name" value="LRR_dom_sf"/>
</dbReference>
<keyword evidence="1" id="KW-0611">Plant defense</keyword>
<accession>A0A2P5VNH0</accession>
<dbReference type="EMBL" id="KZ671879">
    <property type="protein sequence ID" value="PPR80368.1"/>
    <property type="molecule type" value="Genomic_DNA"/>
</dbReference>
<dbReference type="SUPFAM" id="SSF52058">
    <property type="entry name" value="L domain-like"/>
    <property type="match status" value="1"/>
</dbReference>
<dbReference type="PANTHER" id="PTHR36766:SF70">
    <property type="entry name" value="DISEASE RESISTANCE PROTEIN RGA4"/>
    <property type="match status" value="1"/>
</dbReference>
<protein>
    <recommendedName>
        <fullName evidence="2">Disease resistance protein At4g27190-like leucine-rich repeats domain-containing protein</fullName>
    </recommendedName>
</protein>
<dbReference type="Pfam" id="PF23247">
    <property type="entry name" value="LRR_RPS2"/>
    <property type="match status" value="1"/>
</dbReference>
<gene>
    <name evidence="3" type="ORF">GOBAR_AA40346</name>
</gene>
<evidence type="ECO:0000256" key="1">
    <source>
        <dbReference type="ARBA" id="ARBA00022821"/>
    </source>
</evidence>
<dbReference type="Proteomes" id="UP000239757">
    <property type="component" value="Unassembled WGS sequence"/>
</dbReference>
<dbReference type="Gene3D" id="3.80.10.10">
    <property type="entry name" value="Ribonuclease Inhibitor"/>
    <property type="match status" value="2"/>
</dbReference>
<reference evidence="3 4" key="1">
    <citation type="submission" date="2015-01" db="EMBL/GenBank/DDBJ databases">
        <title>Genome of allotetraploid Gossypium barbadense reveals genomic plasticity and fiber elongation in cotton evolution.</title>
        <authorList>
            <person name="Chen X."/>
            <person name="Liu X."/>
            <person name="Zhao B."/>
            <person name="Zheng H."/>
            <person name="Hu Y."/>
            <person name="Lu G."/>
            <person name="Yang C."/>
            <person name="Chen J."/>
            <person name="Shan C."/>
            <person name="Zhang L."/>
            <person name="Zhou Y."/>
            <person name="Wang L."/>
            <person name="Guo W."/>
            <person name="Bai Y."/>
            <person name="Ruan J."/>
            <person name="Shangguan X."/>
            <person name="Mao Y."/>
            <person name="Jiang J."/>
            <person name="Zhu Y."/>
            <person name="Lei J."/>
            <person name="Kang H."/>
            <person name="Chen S."/>
            <person name="He X."/>
            <person name="Wang R."/>
            <person name="Wang Y."/>
            <person name="Chen J."/>
            <person name="Wang L."/>
            <person name="Yu S."/>
            <person name="Wang B."/>
            <person name="Wei J."/>
            <person name="Song S."/>
            <person name="Lu X."/>
            <person name="Gao Z."/>
            <person name="Gu W."/>
            <person name="Deng X."/>
            <person name="Ma D."/>
            <person name="Wang S."/>
            <person name="Liang W."/>
            <person name="Fang L."/>
            <person name="Cai C."/>
            <person name="Zhu X."/>
            <person name="Zhou B."/>
            <person name="Zhang Y."/>
            <person name="Chen Z."/>
            <person name="Xu S."/>
            <person name="Zhu R."/>
            <person name="Wang S."/>
            <person name="Zhang T."/>
            <person name="Zhao G."/>
        </authorList>
    </citation>
    <scope>NUCLEOTIDE SEQUENCE [LARGE SCALE GENOMIC DNA]</scope>
    <source>
        <strain evidence="4">cv. Xinhai21</strain>
        <tissue evidence="3">Leaf</tissue>
    </source>
</reference>
<evidence type="ECO:0000313" key="4">
    <source>
        <dbReference type="Proteomes" id="UP000239757"/>
    </source>
</evidence>
<name>A0A2P5VNH0_GOSBA</name>
<evidence type="ECO:0000259" key="2">
    <source>
        <dbReference type="Pfam" id="PF23247"/>
    </source>
</evidence>
<dbReference type="OrthoDB" id="999991at2759"/>
<dbReference type="InterPro" id="IPR057135">
    <property type="entry name" value="At4g27190-like_LRR"/>
</dbReference>
<dbReference type="AlphaFoldDB" id="A0A2P5VNH0"/>
<evidence type="ECO:0000313" key="3">
    <source>
        <dbReference type="EMBL" id="PPR80368.1"/>
    </source>
</evidence>
<feature type="domain" description="Disease resistance protein At4g27190-like leucine-rich repeats" evidence="2">
    <location>
        <begin position="15"/>
        <end position="129"/>
    </location>
</feature>
<proteinExistence type="predicted"/>
<sequence length="229" mass="26604">MKINMNAKTSSSSTSSLPLSKLKSFDVDNIEGLDTHTQDECLQHLTSLKKLTIGDCKEVDLEGMQWEALKNLSHLVIDNIPQLVSLPLGIQHLVQLKTLEICNCSGLRSLFPVFQHLTFLEEFSVRNCKELELSAPNFQIFQDHTSLRSLRLQNIPKCSYLPEWLQHLTNLQQLYLLDFPNLTSLPHEMRCRTRLESLQIERVLRFEERRRKHFGADWRKIGHIPFTLL</sequence>
<dbReference type="GO" id="GO:0006952">
    <property type="term" value="P:defense response"/>
    <property type="evidence" value="ECO:0007669"/>
    <property type="project" value="UniProtKB-KW"/>
</dbReference>
<organism evidence="3 4">
    <name type="scientific">Gossypium barbadense</name>
    <name type="common">Sea Island cotton</name>
    <name type="synonym">Hibiscus barbadensis</name>
    <dbReference type="NCBI Taxonomy" id="3634"/>
    <lineage>
        <taxon>Eukaryota</taxon>
        <taxon>Viridiplantae</taxon>
        <taxon>Streptophyta</taxon>
        <taxon>Embryophyta</taxon>
        <taxon>Tracheophyta</taxon>
        <taxon>Spermatophyta</taxon>
        <taxon>Magnoliopsida</taxon>
        <taxon>eudicotyledons</taxon>
        <taxon>Gunneridae</taxon>
        <taxon>Pentapetalae</taxon>
        <taxon>rosids</taxon>
        <taxon>malvids</taxon>
        <taxon>Malvales</taxon>
        <taxon>Malvaceae</taxon>
        <taxon>Malvoideae</taxon>
        <taxon>Gossypium</taxon>
    </lineage>
</organism>
<dbReference type="PANTHER" id="PTHR36766">
    <property type="entry name" value="PLANT BROAD-SPECTRUM MILDEW RESISTANCE PROTEIN RPW8"/>
    <property type="match status" value="1"/>
</dbReference>